<dbReference type="PROSITE" id="PS51349">
    <property type="entry name" value="FMN_HYDROXY_ACID_DH_2"/>
    <property type="match status" value="1"/>
</dbReference>
<dbReference type="PROSITE" id="PS00557">
    <property type="entry name" value="FMN_HYDROXY_ACID_DH_1"/>
    <property type="match status" value="1"/>
</dbReference>
<dbReference type="SUPFAM" id="SSF51395">
    <property type="entry name" value="FMN-linked oxidoreductases"/>
    <property type="match status" value="1"/>
</dbReference>
<proteinExistence type="inferred from homology"/>
<feature type="binding site" evidence="5">
    <location>
        <begin position="377"/>
        <end position="378"/>
    </location>
    <ligand>
        <name>FMN</name>
        <dbReference type="ChEBI" id="CHEBI:58210"/>
    </ligand>
</feature>
<evidence type="ECO:0000313" key="8">
    <source>
        <dbReference type="Proteomes" id="UP000279236"/>
    </source>
</evidence>
<dbReference type="PANTHER" id="PTHR10578">
    <property type="entry name" value="S -2-HYDROXY-ACID OXIDASE-RELATED"/>
    <property type="match status" value="1"/>
</dbReference>
<feature type="binding site" evidence="5">
    <location>
        <position position="323"/>
    </location>
    <ligand>
        <name>glyoxylate</name>
        <dbReference type="ChEBI" id="CHEBI:36655"/>
    </ligand>
</feature>
<feature type="domain" description="FMN hydroxy acid dehydrogenase" evidence="6">
    <location>
        <begin position="22"/>
        <end position="428"/>
    </location>
</feature>
<keyword evidence="5" id="KW-0285">Flavoprotein</keyword>
<gene>
    <name evidence="7" type="ORF">EHS24_003421</name>
</gene>
<evidence type="ECO:0000256" key="1">
    <source>
        <dbReference type="ARBA" id="ARBA00001917"/>
    </source>
</evidence>
<sequence>MSSSFNARAVQGAIYADGAYGRLPRVPVEPDLLAAKAEKHLTPEAWWYVAGSAGQQRTAKANTAAFDRYPIVPRMLRDVKNRSLGVELFGHSYSSPLLFAPIGVLEMAHPQAERAVGRAAKALNIPMVLSTQGSTPMEVTSAELGESPMWYQLYWSNNDEFARSLVQRAEKCGAHAIVVTLDTHCMGWRVKDLDLGFLPFARGMGIAQYTSDPVFTDLVNDRIKNKVASALPKQSPTLGAIWTLASIIGHYPGRLVDKLFSGQPRAAVDTFLDTFPCPSLTWADIAKLRAWTTLPIVLKGIQHPADALLALEHGVDGISVSNHGGRQVDGAIASLDALDAIARVVKGKVPIIFDSGIRSGADVFKALALGADAVMVGRPWLFGLAIDGADGAKAVMERILAELDFTMSLSGVSSVKAIGRECVVVPKEPVLALPAEKKDEE</sequence>
<dbReference type="AlphaFoldDB" id="A0A427XEX3"/>
<comment type="cofactor">
    <cofactor evidence="1">
        <name>FMN</name>
        <dbReference type="ChEBI" id="CHEBI:58210"/>
    </cofactor>
</comment>
<dbReference type="PANTHER" id="PTHR10578:SF143">
    <property type="entry name" value="FMN-DEPENDENT ALPHA-HYDROXY ACID DEHYDROGENASE PB1A11.03"/>
    <property type="match status" value="1"/>
</dbReference>
<dbReference type="InterPro" id="IPR037396">
    <property type="entry name" value="FMN_HAD"/>
</dbReference>
<feature type="binding site" evidence="5">
    <location>
        <position position="154"/>
    </location>
    <ligand>
        <name>glyoxylate</name>
        <dbReference type="ChEBI" id="CHEBI:36655"/>
    </ligand>
</feature>
<comment type="caution">
    <text evidence="7">The sequence shown here is derived from an EMBL/GenBank/DDBJ whole genome shotgun (WGS) entry which is preliminary data.</text>
</comment>
<name>A0A427XEX3_9TREE</name>
<keyword evidence="8" id="KW-1185">Reference proteome</keyword>
<dbReference type="InterPro" id="IPR013785">
    <property type="entry name" value="Aldolase_TIM"/>
</dbReference>
<dbReference type="GO" id="GO:0016491">
    <property type="term" value="F:oxidoreductase activity"/>
    <property type="evidence" value="ECO:0007669"/>
    <property type="project" value="UniProtKB-KW"/>
</dbReference>
<dbReference type="InterPro" id="IPR012133">
    <property type="entry name" value="Alpha-hydoxy_acid_DH_FMN"/>
</dbReference>
<dbReference type="EMBL" id="RSCE01000016">
    <property type="protein sequence ID" value="RSH77449.1"/>
    <property type="molecule type" value="Genomic_DNA"/>
</dbReference>
<dbReference type="Proteomes" id="UP000279236">
    <property type="component" value="Unassembled WGS sequence"/>
</dbReference>
<organism evidence="7 8">
    <name type="scientific">Apiotrichum porosum</name>
    <dbReference type="NCBI Taxonomy" id="105984"/>
    <lineage>
        <taxon>Eukaryota</taxon>
        <taxon>Fungi</taxon>
        <taxon>Dikarya</taxon>
        <taxon>Basidiomycota</taxon>
        <taxon>Agaricomycotina</taxon>
        <taxon>Tremellomycetes</taxon>
        <taxon>Trichosporonales</taxon>
        <taxon>Trichosporonaceae</taxon>
        <taxon>Apiotrichum</taxon>
    </lineage>
</organism>
<evidence type="ECO:0000259" key="6">
    <source>
        <dbReference type="PROSITE" id="PS51349"/>
    </source>
</evidence>
<dbReference type="GO" id="GO:0010181">
    <property type="term" value="F:FMN binding"/>
    <property type="evidence" value="ECO:0007669"/>
    <property type="project" value="InterPro"/>
</dbReference>
<dbReference type="STRING" id="105984.A0A427XEX3"/>
<reference evidence="7 8" key="1">
    <citation type="submission" date="2018-11" db="EMBL/GenBank/DDBJ databases">
        <title>Genome sequence of Apiotrichum porosum DSM 27194.</title>
        <authorList>
            <person name="Aliyu H."/>
            <person name="Gorte O."/>
            <person name="Ochsenreither K."/>
        </authorList>
    </citation>
    <scope>NUCLEOTIDE SEQUENCE [LARGE SCALE GENOMIC DNA]</scope>
    <source>
        <strain evidence="7 8">DSM 27194</strain>
    </source>
</reference>
<dbReference type="Pfam" id="PF01070">
    <property type="entry name" value="FMN_dh"/>
    <property type="match status" value="1"/>
</dbReference>
<evidence type="ECO:0000256" key="2">
    <source>
        <dbReference type="ARBA" id="ARBA00023002"/>
    </source>
</evidence>
<feature type="binding site" evidence="5">
    <location>
        <position position="321"/>
    </location>
    <ligand>
        <name>FMN</name>
        <dbReference type="ChEBI" id="CHEBI:58210"/>
    </ligand>
</feature>
<protein>
    <recommendedName>
        <fullName evidence="6">FMN hydroxy acid dehydrogenase domain-containing protein</fullName>
    </recommendedName>
</protein>
<feature type="binding site" evidence="5">
    <location>
        <position position="180"/>
    </location>
    <ligand>
        <name>FMN</name>
        <dbReference type="ChEBI" id="CHEBI:58210"/>
    </ligand>
</feature>
<feature type="binding site" evidence="5">
    <location>
        <position position="326"/>
    </location>
    <ligand>
        <name>glyoxylate</name>
        <dbReference type="ChEBI" id="CHEBI:36655"/>
    </ligand>
</feature>
<feature type="binding site" evidence="5">
    <location>
        <position position="130"/>
    </location>
    <ligand>
        <name>FMN</name>
        <dbReference type="ChEBI" id="CHEBI:58210"/>
    </ligand>
</feature>
<feature type="active site" description="Proton acceptor" evidence="4">
    <location>
        <position position="323"/>
    </location>
</feature>
<evidence type="ECO:0000256" key="5">
    <source>
        <dbReference type="PIRSR" id="PIRSR000138-2"/>
    </source>
</evidence>
<dbReference type="PIRSF" id="PIRSF000138">
    <property type="entry name" value="Al-hdrx_acd_dh"/>
    <property type="match status" value="1"/>
</dbReference>
<feature type="binding site" evidence="5">
    <location>
        <position position="299"/>
    </location>
    <ligand>
        <name>FMN</name>
        <dbReference type="ChEBI" id="CHEBI:58210"/>
    </ligand>
</feature>
<feature type="binding site" evidence="5">
    <location>
        <position position="48"/>
    </location>
    <ligand>
        <name>glyoxylate</name>
        <dbReference type="ChEBI" id="CHEBI:36655"/>
    </ligand>
</feature>
<evidence type="ECO:0000256" key="4">
    <source>
        <dbReference type="PIRSR" id="PIRSR000138-1"/>
    </source>
</evidence>
<dbReference type="InterPro" id="IPR008259">
    <property type="entry name" value="FMN_hydac_DH_AS"/>
</dbReference>
<dbReference type="Gene3D" id="3.20.20.70">
    <property type="entry name" value="Aldolase class I"/>
    <property type="match status" value="1"/>
</dbReference>
<dbReference type="RefSeq" id="XP_028472596.1">
    <property type="nucleotide sequence ID" value="XM_028619100.1"/>
</dbReference>
<feature type="binding site" evidence="5">
    <location>
        <begin position="101"/>
        <end position="103"/>
    </location>
    <ligand>
        <name>FMN</name>
        <dbReference type="ChEBI" id="CHEBI:58210"/>
    </ligand>
</feature>
<accession>A0A427XEX3</accession>
<feature type="binding site" evidence="5">
    <location>
        <begin position="354"/>
        <end position="358"/>
    </location>
    <ligand>
        <name>FMN</name>
        <dbReference type="ChEBI" id="CHEBI:58210"/>
    </ligand>
</feature>
<feature type="binding site" evidence="5">
    <location>
        <position position="189"/>
    </location>
    <ligand>
        <name>glyoxylate</name>
        <dbReference type="ChEBI" id="CHEBI:36655"/>
    </ligand>
</feature>
<dbReference type="InterPro" id="IPR000262">
    <property type="entry name" value="FMN-dep_DH"/>
</dbReference>
<feature type="binding site" evidence="5">
    <location>
        <position position="152"/>
    </location>
    <ligand>
        <name>FMN</name>
        <dbReference type="ChEBI" id="CHEBI:58210"/>
    </ligand>
</feature>
<evidence type="ECO:0000313" key="7">
    <source>
        <dbReference type="EMBL" id="RSH77449.1"/>
    </source>
</evidence>
<comment type="similarity">
    <text evidence="3">Belongs to the FMN-dependent alpha-hydroxy acid dehydrogenase family.</text>
</comment>
<evidence type="ECO:0000256" key="3">
    <source>
        <dbReference type="ARBA" id="ARBA00024042"/>
    </source>
</evidence>
<dbReference type="OrthoDB" id="25826at2759"/>
<keyword evidence="5" id="KW-0288">FMN</keyword>
<dbReference type="GeneID" id="39587964"/>
<keyword evidence="2" id="KW-0560">Oxidoreductase</keyword>